<dbReference type="SUPFAM" id="SSF51126">
    <property type="entry name" value="Pectin lyase-like"/>
    <property type="match status" value="1"/>
</dbReference>
<feature type="domain" description="DUF6298" evidence="2">
    <location>
        <begin position="471"/>
        <end position="957"/>
    </location>
</feature>
<dbReference type="AlphaFoldDB" id="A0A5C8IQF6"/>
<evidence type="ECO:0000259" key="2">
    <source>
        <dbReference type="Pfam" id="PF19815"/>
    </source>
</evidence>
<sequence>MVTAWLLAGFLVANSAAWAQAKKAPPAPPVSVGADGKLAYAPDSLGNRIPDFSYSGYMAGEHAIPDAPVKVVVPVVKGDATQRIQAALDYVASLPANQLGIRGAVLLEKGTHEVFGSLQITASGVVLRGSGEEAGGTVLLGSGQDRETLIKIRGKNDRQLTEGVKITDAYVPVNATQVKVANSRAFKAGDKVLVHRPSTKEWIHELKMEEFGGETGYIGWKPGERDIYWDRTVVAVNGNTITLDAPITTALDTKYGGGNLIPYTWPGRISQVGVENMRLESTYNKNNPKDEAHRWMAITMDHVQDAWVRQIVFRHFAGSAVAAYETAKRVTVEDCKSLAPVSEIGGQRRYTFYTTGQQTLFQRLYAEDGYHDFAVGFRAPGPNAFVQCFSYLPHSFSGAIDSWASGILFDIVDIDGQALSFKNRYQDAQGAGWTAANSVFWQSTAARIDNYAPPTAMNWAFGAWSQFGGDGYWGNTNSHVKPRSLYYAQLSNRVGEKVMERAHLLPMETDATSSPTVQQAIELTQQANAAVPQLTEWIDQATSRVAIPVQAAKVKTIDQISFKNTPPAKLAAPMQVQNGWLVRGNSLITGKRQDVPWWRGDVRYYELSKAKPAVTRYVPGRTGAGLTDDLEEVTNDMKQRDVVALEHNYGLWYERRRDDHERVRRMDGEVWAPFYEQPFARSGEGTAWDGLSKYDLMQFNHWYWNRLKQFADLADQKGLVLVHQNYFQHNILEAGAHWADSPWRPANNINNTGFPEPPPYAGDKRIFLAEQFYDITHPERRALHRTYIRKCLENFADNTGVVQLLSAEYTGPLHFVEFWIDTILEWEKETGKNALVGLSTTKDVQDAILADPARAAAIDLIDIRYWSYREDGSVYAPEGGVNLAPRQHARQVKPGKRSAEQVYRGVREYREKHPEKAVMYSEGNYDAHSWAVFMAGGSLAAIPATTPAGFLTDAATMQPTNAPDQLEGQWVLGNKGKSYILYNNAGSKLNLDLTGAGGTYKVRFIDPKNGQLLKKEERVKGGKVVEFASPAPGPVVLWVTK</sequence>
<feature type="chain" id="PRO_5023045650" evidence="1">
    <location>
        <begin position="20"/>
        <end position="1041"/>
    </location>
</feature>
<dbReference type="InterPro" id="IPR046265">
    <property type="entry name" value="DUF6298"/>
</dbReference>
<proteinExistence type="predicted"/>
<evidence type="ECO:0000313" key="4">
    <source>
        <dbReference type="Proteomes" id="UP000321926"/>
    </source>
</evidence>
<feature type="signal peptide" evidence="1">
    <location>
        <begin position="1"/>
        <end position="19"/>
    </location>
</feature>
<evidence type="ECO:0000256" key="1">
    <source>
        <dbReference type="SAM" id="SignalP"/>
    </source>
</evidence>
<dbReference type="Proteomes" id="UP000321926">
    <property type="component" value="Unassembled WGS sequence"/>
</dbReference>
<keyword evidence="3" id="KW-0456">Lyase</keyword>
<dbReference type="Gene3D" id="2.160.20.10">
    <property type="entry name" value="Single-stranded right-handed beta-helix, Pectin lyase-like"/>
    <property type="match status" value="1"/>
</dbReference>
<gene>
    <name evidence="3" type="ORF">FVR03_22625</name>
</gene>
<comment type="caution">
    <text evidence="3">The sequence shown here is derived from an EMBL/GenBank/DDBJ whole genome shotgun (WGS) entry which is preliminary data.</text>
</comment>
<name>A0A5C8IQF6_9BACT</name>
<dbReference type="InterPro" id="IPR011050">
    <property type="entry name" value="Pectin_lyase_fold/virulence"/>
</dbReference>
<keyword evidence="1" id="KW-0732">Signal</keyword>
<keyword evidence="4" id="KW-1185">Reference proteome</keyword>
<organism evidence="3 4">
    <name type="scientific">Pontibacter qinzhouensis</name>
    <dbReference type="NCBI Taxonomy" id="2603253"/>
    <lineage>
        <taxon>Bacteria</taxon>
        <taxon>Pseudomonadati</taxon>
        <taxon>Bacteroidota</taxon>
        <taxon>Cytophagia</taxon>
        <taxon>Cytophagales</taxon>
        <taxon>Hymenobacteraceae</taxon>
        <taxon>Pontibacter</taxon>
    </lineage>
</organism>
<reference evidence="3 4" key="1">
    <citation type="submission" date="2019-08" db="EMBL/GenBank/DDBJ databases">
        <authorList>
            <person name="Shi S."/>
        </authorList>
    </citation>
    <scope>NUCLEOTIDE SEQUENCE [LARGE SCALE GENOMIC DNA]</scope>
    <source>
        <strain evidence="3 4">GY10130</strain>
    </source>
</reference>
<dbReference type="OrthoDB" id="5134860at2"/>
<accession>A0A5C8IQF6</accession>
<dbReference type="InterPro" id="IPR012334">
    <property type="entry name" value="Pectin_lyas_fold"/>
</dbReference>
<protein>
    <submittedName>
        <fullName evidence="3">Pectate lyase</fullName>
    </submittedName>
</protein>
<dbReference type="Pfam" id="PF19815">
    <property type="entry name" value="DUF6298"/>
    <property type="match status" value="1"/>
</dbReference>
<dbReference type="EMBL" id="VRTY01000146">
    <property type="protein sequence ID" value="TXK23457.1"/>
    <property type="molecule type" value="Genomic_DNA"/>
</dbReference>
<dbReference type="GO" id="GO:0016829">
    <property type="term" value="F:lyase activity"/>
    <property type="evidence" value="ECO:0007669"/>
    <property type="project" value="UniProtKB-KW"/>
</dbReference>
<evidence type="ECO:0000313" key="3">
    <source>
        <dbReference type="EMBL" id="TXK23457.1"/>
    </source>
</evidence>